<dbReference type="Gene3D" id="3.40.50.620">
    <property type="entry name" value="HUPs"/>
    <property type="match status" value="1"/>
</dbReference>
<reference evidence="2 3" key="1">
    <citation type="submission" date="2017-11" db="EMBL/GenBank/DDBJ databases">
        <title>Sequencing the genomes of 1000 actinobacteria strains.</title>
        <authorList>
            <person name="Klenk H.-P."/>
        </authorList>
    </citation>
    <scope>NUCLEOTIDE SEQUENCE [LARGE SCALE GENOMIC DNA]</scope>
    <source>
        <strain evidence="2 3">DSM 44104</strain>
    </source>
</reference>
<dbReference type="InterPro" id="IPR002761">
    <property type="entry name" value="Diphthami_syn_dom"/>
</dbReference>
<dbReference type="SUPFAM" id="SSF52402">
    <property type="entry name" value="Adenine nucleotide alpha hydrolases-like"/>
    <property type="match status" value="1"/>
</dbReference>
<sequence>MTGSVLSGRYRRRVSDMWVSWSGGKDAATALAAARRAGARVTGLLSTVTAGPGGAEIAVHGVGAALVAAQADALGLPLHRVELPPSCPDGEYRARLRAALAPAAASGVTGLVHGDLALADVRAFREEVLVGTGVTGVFPLWGAATGALAAGMLDAGLRAVVVAVDPGRVPARLAGAVFDAEFLAALPPGVDPCGENGEFHTFVTGGPGFAHDVPVAVTGTVARDGHVQAVLAPAG</sequence>
<evidence type="ECO:0000259" key="1">
    <source>
        <dbReference type="Pfam" id="PF01902"/>
    </source>
</evidence>
<feature type="domain" description="Diphthamide synthase" evidence="1">
    <location>
        <begin position="19"/>
        <end position="215"/>
    </location>
</feature>
<organism evidence="2 3">
    <name type="scientific">Pseudonocardia alni</name>
    <name type="common">Amycolata alni</name>
    <dbReference type="NCBI Taxonomy" id="33907"/>
    <lineage>
        <taxon>Bacteria</taxon>
        <taxon>Bacillati</taxon>
        <taxon>Actinomycetota</taxon>
        <taxon>Actinomycetes</taxon>
        <taxon>Pseudonocardiales</taxon>
        <taxon>Pseudonocardiaceae</taxon>
        <taxon>Pseudonocardia</taxon>
    </lineage>
</organism>
<evidence type="ECO:0000313" key="2">
    <source>
        <dbReference type="EMBL" id="PKB32875.1"/>
    </source>
</evidence>
<dbReference type="AlphaFoldDB" id="A0AA44ZRI9"/>
<gene>
    <name evidence="2" type="ORF">ATL51_4616</name>
</gene>
<comment type="caution">
    <text evidence="2">The sequence shown here is derived from an EMBL/GenBank/DDBJ whole genome shotgun (WGS) entry which is preliminary data.</text>
</comment>
<evidence type="ECO:0000313" key="3">
    <source>
        <dbReference type="Proteomes" id="UP000232453"/>
    </source>
</evidence>
<dbReference type="InterPro" id="IPR014729">
    <property type="entry name" value="Rossmann-like_a/b/a_fold"/>
</dbReference>
<dbReference type="Proteomes" id="UP000232453">
    <property type="component" value="Unassembled WGS sequence"/>
</dbReference>
<dbReference type="Pfam" id="PF01902">
    <property type="entry name" value="Diphthami_syn_2"/>
    <property type="match status" value="1"/>
</dbReference>
<dbReference type="Gene3D" id="3.90.1490.10">
    <property type="entry name" value="putative n-type atp pyrophosphatase, domain 2"/>
    <property type="match status" value="1"/>
</dbReference>
<proteinExistence type="predicted"/>
<name>A0AA44ZRI9_PSEA5</name>
<dbReference type="EMBL" id="PHUJ01000003">
    <property type="protein sequence ID" value="PKB32875.1"/>
    <property type="molecule type" value="Genomic_DNA"/>
</dbReference>
<protein>
    <submittedName>
        <fullName evidence="2">Uncharacterized protein (TIGR00290 family)</fullName>
    </submittedName>
</protein>
<accession>A0AA44ZRI9</accession>